<feature type="transmembrane region" description="Helical" evidence="8">
    <location>
        <begin position="55"/>
        <end position="80"/>
    </location>
</feature>
<proteinExistence type="predicted"/>
<gene>
    <name evidence="9" type="ORF">NZ47_13790</name>
</gene>
<comment type="caution">
    <text evidence="9">The sequence shown here is derived from an EMBL/GenBank/DDBJ whole genome shotgun (WGS) entry which is preliminary data.</text>
</comment>
<dbReference type="Proteomes" id="UP000030993">
    <property type="component" value="Unassembled WGS sequence"/>
</dbReference>
<dbReference type="EMBL" id="JSCE01000254">
    <property type="protein sequence ID" value="KHM46331.1"/>
    <property type="molecule type" value="Genomic_DNA"/>
</dbReference>
<evidence type="ECO:0000256" key="5">
    <source>
        <dbReference type="ARBA" id="ARBA00022989"/>
    </source>
</evidence>
<keyword evidence="7 8" id="KW-0472">Membrane</keyword>
<name>A0A0B2JIZ8_9FIRM</name>
<keyword evidence="3 8" id="KW-0812">Transmembrane</keyword>
<dbReference type="InterPro" id="IPR034804">
    <property type="entry name" value="SQR/QFR_C/D"/>
</dbReference>
<dbReference type="GO" id="GO:0046872">
    <property type="term" value="F:metal ion binding"/>
    <property type="evidence" value="ECO:0007669"/>
    <property type="project" value="UniProtKB-KW"/>
</dbReference>
<reference evidence="9 10" key="1">
    <citation type="journal article" date="2013" name="PLoS ONE">
        <title>Identification and characterization of three novel lipases belonging to families II and V from Anaerovibrio lipolyticus 5ST.</title>
        <authorList>
            <person name="Prive F."/>
            <person name="Kaderbhai N.N."/>
            <person name="Girdwood S."/>
            <person name="Worgan H.J."/>
            <person name="Pinloche E."/>
            <person name="Scollan N.D."/>
            <person name="Huws S.A."/>
            <person name="Newbold C.J."/>
        </authorList>
    </citation>
    <scope>NUCLEOTIDE SEQUENCE [LARGE SCALE GENOMIC DNA]</scope>
    <source>
        <strain evidence="9 10">5S</strain>
    </source>
</reference>
<evidence type="ECO:0000256" key="8">
    <source>
        <dbReference type="SAM" id="Phobius"/>
    </source>
</evidence>
<dbReference type="InterPro" id="IPR011138">
    <property type="entry name" value="Cytochrome_b-558"/>
</dbReference>
<dbReference type="eggNOG" id="COG2009">
    <property type="taxonomic scope" value="Bacteria"/>
</dbReference>
<dbReference type="Gene3D" id="1.20.1300.10">
    <property type="entry name" value="Fumarate reductase/succinate dehydrogenase, transmembrane subunit"/>
    <property type="match status" value="1"/>
</dbReference>
<dbReference type="NCBIfam" id="TIGR02046">
    <property type="entry name" value="sdhC_b558_fam"/>
    <property type="match status" value="1"/>
</dbReference>
<protein>
    <submittedName>
        <fullName evidence="9">Succinate dehydrogenase</fullName>
    </submittedName>
</protein>
<dbReference type="Pfam" id="PF01127">
    <property type="entry name" value="Sdh_cyt"/>
    <property type="match status" value="1"/>
</dbReference>
<evidence type="ECO:0000256" key="7">
    <source>
        <dbReference type="ARBA" id="ARBA00023136"/>
    </source>
</evidence>
<keyword evidence="2" id="KW-0349">Heme</keyword>
<evidence type="ECO:0000256" key="3">
    <source>
        <dbReference type="ARBA" id="ARBA00022692"/>
    </source>
</evidence>
<evidence type="ECO:0000313" key="10">
    <source>
        <dbReference type="Proteomes" id="UP000030993"/>
    </source>
</evidence>
<keyword evidence="6" id="KW-0408">Iron</keyword>
<evidence type="ECO:0000256" key="1">
    <source>
        <dbReference type="ARBA" id="ARBA00004370"/>
    </source>
</evidence>
<feature type="transmembrane region" description="Helical" evidence="8">
    <location>
        <begin position="185"/>
        <end position="205"/>
    </location>
</feature>
<feature type="transmembrane region" description="Helical" evidence="8">
    <location>
        <begin position="101"/>
        <end position="122"/>
    </location>
</feature>
<keyword evidence="10" id="KW-1185">Reference proteome</keyword>
<accession>A0A0B2JIZ8</accession>
<dbReference type="InterPro" id="IPR000701">
    <property type="entry name" value="SuccDH_FuR_B_TM-su"/>
</dbReference>
<evidence type="ECO:0000256" key="6">
    <source>
        <dbReference type="ARBA" id="ARBA00023004"/>
    </source>
</evidence>
<organism evidence="9 10">
    <name type="scientific">Anaerovibrio lipolyticus</name>
    <dbReference type="NCBI Taxonomy" id="82374"/>
    <lineage>
        <taxon>Bacteria</taxon>
        <taxon>Bacillati</taxon>
        <taxon>Bacillota</taxon>
        <taxon>Negativicutes</taxon>
        <taxon>Selenomonadales</taxon>
        <taxon>Selenomonadaceae</taxon>
        <taxon>Anaerovibrio</taxon>
    </lineage>
</organism>
<comment type="subcellular location">
    <subcellularLocation>
        <location evidence="1">Membrane</location>
    </subcellularLocation>
</comment>
<dbReference type="AlphaFoldDB" id="A0A0B2JIZ8"/>
<evidence type="ECO:0000256" key="4">
    <source>
        <dbReference type="ARBA" id="ARBA00022723"/>
    </source>
</evidence>
<sequence length="206" mass="23131">MINVSFYLRRLHSLCGLVLLGGVLIEHLLTNASAMGGPEVFNNGLAMMEQIPQPIFLGIEICLYAVPILFHGIYGVYIAMQAKNNPSEYGYSRNWKFALQRWTAWYLVAFLIWHVGYLRIYTKGIMGEHISYALVQSTLANPVVFALYAIGMFAAIFHFCNGITTFCMTWGITKGPRSQCVVDKGAMGLCVLMCLFTLAFMSSYFM</sequence>
<evidence type="ECO:0000256" key="2">
    <source>
        <dbReference type="ARBA" id="ARBA00022617"/>
    </source>
</evidence>
<dbReference type="RefSeq" id="WP_027397327.1">
    <property type="nucleotide sequence ID" value="NZ_CAMKSO010000042.1"/>
</dbReference>
<keyword evidence="4" id="KW-0479">Metal-binding</keyword>
<keyword evidence="5 8" id="KW-1133">Transmembrane helix</keyword>
<feature type="transmembrane region" description="Helical" evidence="8">
    <location>
        <begin position="142"/>
        <end position="173"/>
    </location>
</feature>
<dbReference type="STRING" id="82374.NZ47_13790"/>
<dbReference type="GO" id="GO:0016020">
    <property type="term" value="C:membrane"/>
    <property type="evidence" value="ECO:0007669"/>
    <property type="project" value="UniProtKB-SubCell"/>
</dbReference>
<dbReference type="SUPFAM" id="SSF81343">
    <property type="entry name" value="Fumarate reductase respiratory complex transmembrane subunits"/>
    <property type="match status" value="1"/>
</dbReference>
<evidence type="ECO:0000313" key="9">
    <source>
        <dbReference type="EMBL" id="KHM46331.1"/>
    </source>
</evidence>